<comment type="caution">
    <text evidence="1">The sequence shown here is derived from an EMBL/GenBank/DDBJ whole genome shotgun (WGS) entry which is preliminary data.</text>
</comment>
<dbReference type="EMBL" id="JAGKHQ010000021">
    <property type="protein sequence ID" value="KAG7475265.1"/>
    <property type="molecule type" value="Genomic_DNA"/>
</dbReference>
<organism evidence="1 2">
    <name type="scientific">Solea senegalensis</name>
    <name type="common">Senegalese sole</name>
    <dbReference type="NCBI Taxonomy" id="28829"/>
    <lineage>
        <taxon>Eukaryota</taxon>
        <taxon>Metazoa</taxon>
        <taxon>Chordata</taxon>
        <taxon>Craniata</taxon>
        <taxon>Vertebrata</taxon>
        <taxon>Euteleostomi</taxon>
        <taxon>Actinopterygii</taxon>
        <taxon>Neopterygii</taxon>
        <taxon>Teleostei</taxon>
        <taxon>Neoteleostei</taxon>
        <taxon>Acanthomorphata</taxon>
        <taxon>Carangaria</taxon>
        <taxon>Pleuronectiformes</taxon>
        <taxon>Pleuronectoidei</taxon>
        <taxon>Soleidae</taxon>
        <taxon>Solea</taxon>
    </lineage>
</organism>
<dbReference type="AlphaFoldDB" id="A0AAV6PVF8"/>
<dbReference type="Proteomes" id="UP000693946">
    <property type="component" value="Linkage Group LG9"/>
</dbReference>
<protein>
    <submittedName>
        <fullName evidence="1">Uncharacterized protein</fullName>
    </submittedName>
</protein>
<accession>A0AAV6PVF8</accession>
<evidence type="ECO:0000313" key="2">
    <source>
        <dbReference type="Proteomes" id="UP000693946"/>
    </source>
</evidence>
<evidence type="ECO:0000313" key="1">
    <source>
        <dbReference type="EMBL" id="KAG7475265.1"/>
    </source>
</evidence>
<proteinExistence type="predicted"/>
<sequence length="85" mass="9533">MVLSAGRCEMIHWWHSSHFSRLRGNAQVVSDRGSDTTTHTEADHSRIQNSTVVSVRTGEDVRTVRLQEPGAEAGMREKGFQPAWV</sequence>
<gene>
    <name evidence="1" type="ORF">JOB18_028343</name>
</gene>
<keyword evidence="2" id="KW-1185">Reference proteome</keyword>
<name>A0AAV6PVF8_SOLSE</name>
<reference evidence="1 2" key="1">
    <citation type="journal article" date="2021" name="Sci. Rep.">
        <title>Chromosome anchoring in Senegalese sole (Solea senegalensis) reveals sex-associated markers and genome rearrangements in flatfish.</title>
        <authorList>
            <person name="Guerrero-Cozar I."/>
            <person name="Gomez-Garrido J."/>
            <person name="Berbel C."/>
            <person name="Martinez-Blanch J.F."/>
            <person name="Alioto T."/>
            <person name="Claros M.G."/>
            <person name="Gagnaire P.A."/>
            <person name="Manchado M."/>
        </authorList>
    </citation>
    <scope>NUCLEOTIDE SEQUENCE [LARGE SCALE GENOMIC DNA]</scope>
    <source>
        <strain evidence="1">Sse05_10M</strain>
    </source>
</reference>